<keyword evidence="1" id="KW-0812">Transmembrane</keyword>
<dbReference type="AlphaFoldDB" id="A0A485M5D6"/>
<name>A0A485M5D6_9ZZZZ</name>
<dbReference type="EMBL" id="CAADRM010000137">
    <property type="protein sequence ID" value="VFU17808.1"/>
    <property type="molecule type" value="Genomic_DNA"/>
</dbReference>
<evidence type="ECO:0000256" key="1">
    <source>
        <dbReference type="SAM" id="Phobius"/>
    </source>
</evidence>
<gene>
    <name evidence="2" type="ORF">SCFA_700002</name>
</gene>
<proteinExistence type="predicted"/>
<protein>
    <submittedName>
        <fullName evidence="2">Uncharacterized protein</fullName>
    </submittedName>
</protein>
<evidence type="ECO:0000313" key="2">
    <source>
        <dbReference type="EMBL" id="VFU17808.1"/>
    </source>
</evidence>
<sequence>MYYAGRCCIFWIVYSGVAFQTFLLVYSFIGMGTSFTQVESVPADRSIAVVVIVRLF</sequence>
<feature type="transmembrane region" description="Helical" evidence="1">
    <location>
        <begin position="7"/>
        <end position="29"/>
    </location>
</feature>
<keyword evidence="1" id="KW-1133">Transmembrane helix</keyword>
<keyword evidence="1" id="KW-0472">Membrane</keyword>
<accession>A0A485M5D6</accession>
<reference evidence="2" key="1">
    <citation type="submission" date="2019-03" db="EMBL/GenBank/DDBJ databases">
        <authorList>
            <person name="Hao L."/>
        </authorList>
    </citation>
    <scope>NUCLEOTIDE SEQUENCE</scope>
</reference>
<organism evidence="2">
    <name type="scientific">anaerobic digester metagenome</name>
    <dbReference type="NCBI Taxonomy" id="1263854"/>
    <lineage>
        <taxon>unclassified sequences</taxon>
        <taxon>metagenomes</taxon>
        <taxon>ecological metagenomes</taxon>
    </lineage>
</organism>